<sequence>MANWRSGKMARKRQNRRRVKPEDRVKAIREVGTHGLRVWGPRVALAAVGLAIPYAIYVGYFHVISGPTFLLKTIEVSGVERLSEEDVLEASGVSANMNIFDVEILKVEESVEAMPWVKDALVERELPDTLRVRIDEWSPEMVLVDSGYQLVGDNGKVFKTIDPQDNVDELLALPILTGLTSSDLEKESGRELFQEAKVALQAFRAEGLEEFVALSEVHVDPILGVSLVAMDGGCEIRLGTGKMPERMKRLRVVLSRLQDEGETAEYILLDHESELGRVIVGRTGWASKDASQPNRQ</sequence>
<dbReference type="PROSITE" id="PS51779">
    <property type="entry name" value="POTRA"/>
    <property type="match status" value="1"/>
</dbReference>
<dbReference type="AlphaFoldDB" id="A0A5B8XL11"/>
<evidence type="ECO:0000256" key="3">
    <source>
        <dbReference type="ARBA" id="ARBA00022519"/>
    </source>
</evidence>
<gene>
    <name evidence="11" type="ORF">FRD01_03180</name>
</gene>
<keyword evidence="7 9" id="KW-0472">Membrane</keyword>
<dbReference type="Pfam" id="PF03799">
    <property type="entry name" value="FtsQ_DivIB_C"/>
    <property type="match status" value="1"/>
</dbReference>
<keyword evidence="5 9" id="KW-0812">Transmembrane</keyword>
<organism evidence="11 12">
    <name type="scientific">Microvenator marinus</name>
    <dbReference type="NCBI Taxonomy" id="2600177"/>
    <lineage>
        <taxon>Bacteria</taxon>
        <taxon>Deltaproteobacteria</taxon>
        <taxon>Bradymonadales</taxon>
        <taxon>Microvenatoraceae</taxon>
        <taxon>Microvenator</taxon>
    </lineage>
</organism>
<keyword evidence="8" id="KW-0131">Cell cycle</keyword>
<evidence type="ECO:0000256" key="4">
    <source>
        <dbReference type="ARBA" id="ARBA00022618"/>
    </source>
</evidence>
<keyword evidence="3" id="KW-0997">Cell inner membrane</keyword>
<evidence type="ECO:0000259" key="10">
    <source>
        <dbReference type="PROSITE" id="PS51779"/>
    </source>
</evidence>
<comment type="subcellular location">
    <subcellularLocation>
        <location evidence="1">Membrane</location>
    </subcellularLocation>
</comment>
<accession>A0A5B8XL11</accession>
<proteinExistence type="predicted"/>
<dbReference type="OrthoDB" id="5510599at2"/>
<dbReference type="GO" id="GO:0016020">
    <property type="term" value="C:membrane"/>
    <property type="evidence" value="ECO:0007669"/>
    <property type="project" value="UniProtKB-SubCell"/>
</dbReference>
<evidence type="ECO:0000256" key="6">
    <source>
        <dbReference type="ARBA" id="ARBA00022989"/>
    </source>
</evidence>
<dbReference type="Pfam" id="PF08478">
    <property type="entry name" value="POTRA_1"/>
    <property type="match status" value="1"/>
</dbReference>
<evidence type="ECO:0000313" key="12">
    <source>
        <dbReference type="Proteomes" id="UP000321595"/>
    </source>
</evidence>
<keyword evidence="6 9" id="KW-1133">Transmembrane helix</keyword>
<evidence type="ECO:0000313" key="11">
    <source>
        <dbReference type="EMBL" id="QED26274.1"/>
    </source>
</evidence>
<keyword evidence="4" id="KW-0132">Cell division</keyword>
<keyword evidence="12" id="KW-1185">Reference proteome</keyword>
<evidence type="ECO:0000256" key="1">
    <source>
        <dbReference type="ARBA" id="ARBA00004370"/>
    </source>
</evidence>
<feature type="domain" description="POTRA" evidence="10">
    <location>
        <begin position="69"/>
        <end position="137"/>
    </location>
</feature>
<reference evidence="11 12" key="1">
    <citation type="submission" date="2019-08" db="EMBL/GenBank/DDBJ databases">
        <authorList>
            <person name="Liang Q."/>
        </authorList>
    </citation>
    <scope>NUCLEOTIDE SEQUENCE [LARGE SCALE GENOMIC DNA]</scope>
    <source>
        <strain evidence="11 12">V1718</strain>
    </source>
</reference>
<dbReference type="KEGG" id="bbae:FRD01_03180"/>
<dbReference type="PANTHER" id="PTHR35851">
    <property type="entry name" value="CELL DIVISION PROTEIN FTSQ"/>
    <property type="match status" value="1"/>
</dbReference>
<dbReference type="PANTHER" id="PTHR35851:SF1">
    <property type="entry name" value="CELL DIVISION PROTEIN FTSQ"/>
    <property type="match status" value="1"/>
</dbReference>
<evidence type="ECO:0000256" key="5">
    <source>
        <dbReference type="ARBA" id="ARBA00022692"/>
    </source>
</evidence>
<dbReference type="Gene3D" id="3.10.20.310">
    <property type="entry name" value="membrane protein fhac"/>
    <property type="match status" value="1"/>
</dbReference>
<name>A0A5B8XL11_9DELT</name>
<dbReference type="InterPro" id="IPR034746">
    <property type="entry name" value="POTRA"/>
</dbReference>
<dbReference type="InterPro" id="IPR013685">
    <property type="entry name" value="POTRA_FtsQ_type"/>
</dbReference>
<evidence type="ECO:0000256" key="2">
    <source>
        <dbReference type="ARBA" id="ARBA00022475"/>
    </source>
</evidence>
<dbReference type="EMBL" id="CP042467">
    <property type="protein sequence ID" value="QED26274.1"/>
    <property type="molecule type" value="Genomic_DNA"/>
</dbReference>
<evidence type="ECO:0000256" key="8">
    <source>
        <dbReference type="ARBA" id="ARBA00023306"/>
    </source>
</evidence>
<evidence type="ECO:0000256" key="7">
    <source>
        <dbReference type="ARBA" id="ARBA00023136"/>
    </source>
</evidence>
<keyword evidence="2" id="KW-1003">Cell membrane</keyword>
<feature type="transmembrane region" description="Helical" evidence="9">
    <location>
        <begin position="43"/>
        <end position="63"/>
    </location>
</feature>
<protein>
    <submittedName>
        <fullName evidence="11">FtsQ-type POTRA domain-containing protein</fullName>
    </submittedName>
</protein>
<evidence type="ECO:0000256" key="9">
    <source>
        <dbReference type="SAM" id="Phobius"/>
    </source>
</evidence>
<dbReference type="InterPro" id="IPR005548">
    <property type="entry name" value="Cell_div_FtsQ/DivIB_C"/>
</dbReference>
<dbReference type="Proteomes" id="UP000321595">
    <property type="component" value="Chromosome"/>
</dbReference>
<dbReference type="InterPro" id="IPR026579">
    <property type="entry name" value="FtsQ"/>
</dbReference>
<dbReference type="GO" id="GO:0090529">
    <property type="term" value="P:cell septum assembly"/>
    <property type="evidence" value="ECO:0007669"/>
    <property type="project" value="InterPro"/>
</dbReference>